<protein>
    <submittedName>
        <fullName evidence="1">3191_t:CDS:1</fullName>
    </submittedName>
</protein>
<comment type="caution">
    <text evidence="1">The sequence shown here is derived from an EMBL/GenBank/DDBJ whole genome shotgun (WGS) entry which is preliminary data.</text>
</comment>
<gene>
    <name evidence="1" type="ORF">FCALED_LOCUS2614</name>
</gene>
<evidence type="ECO:0000313" key="2">
    <source>
        <dbReference type="Proteomes" id="UP000789570"/>
    </source>
</evidence>
<dbReference type="OrthoDB" id="2440590at2759"/>
<dbReference type="EMBL" id="CAJVPQ010000410">
    <property type="protein sequence ID" value="CAG8479061.1"/>
    <property type="molecule type" value="Genomic_DNA"/>
</dbReference>
<organism evidence="1 2">
    <name type="scientific">Funneliformis caledonium</name>
    <dbReference type="NCBI Taxonomy" id="1117310"/>
    <lineage>
        <taxon>Eukaryota</taxon>
        <taxon>Fungi</taxon>
        <taxon>Fungi incertae sedis</taxon>
        <taxon>Mucoromycota</taxon>
        <taxon>Glomeromycotina</taxon>
        <taxon>Glomeromycetes</taxon>
        <taxon>Glomerales</taxon>
        <taxon>Glomeraceae</taxon>
        <taxon>Funneliformis</taxon>
    </lineage>
</organism>
<reference evidence="1" key="1">
    <citation type="submission" date="2021-06" db="EMBL/GenBank/DDBJ databases">
        <authorList>
            <person name="Kallberg Y."/>
            <person name="Tangrot J."/>
            <person name="Rosling A."/>
        </authorList>
    </citation>
    <scope>NUCLEOTIDE SEQUENCE</scope>
    <source>
        <strain evidence="1">UK204</strain>
    </source>
</reference>
<evidence type="ECO:0000313" key="1">
    <source>
        <dbReference type="EMBL" id="CAG8479061.1"/>
    </source>
</evidence>
<dbReference type="Proteomes" id="UP000789570">
    <property type="component" value="Unassembled WGS sequence"/>
</dbReference>
<sequence>MYHAINVITKGIKPSESDENYKTINLTELDIAFDNNIRYENVKEDDIADNQSKRQKIKINTSQNSNMFSRKCEHSDKVTEYLKIKEISFF</sequence>
<dbReference type="AlphaFoldDB" id="A0A9N8WCW1"/>
<proteinExistence type="predicted"/>
<name>A0A9N8WCW1_9GLOM</name>
<keyword evidence="2" id="KW-1185">Reference proteome</keyword>
<accession>A0A9N8WCW1</accession>